<feature type="compositionally biased region" description="Basic and acidic residues" evidence="1">
    <location>
        <begin position="10"/>
        <end position="19"/>
    </location>
</feature>
<reference evidence="2 3" key="1">
    <citation type="journal article" date="2019" name="Sci. Rep.">
        <title>Orb-weaving spider Araneus ventricosus genome elucidates the spidroin gene catalogue.</title>
        <authorList>
            <person name="Kono N."/>
            <person name="Nakamura H."/>
            <person name="Ohtoshi R."/>
            <person name="Moran D.A.P."/>
            <person name="Shinohara A."/>
            <person name="Yoshida Y."/>
            <person name="Fujiwara M."/>
            <person name="Mori M."/>
            <person name="Tomita M."/>
            <person name="Arakawa K."/>
        </authorList>
    </citation>
    <scope>NUCLEOTIDE SEQUENCE [LARGE SCALE GENOMIC DNA]</scope>
</reference>
<evidence type="ECO:0000256" key="1">
    <source>
        <dbReference type="SAM" id="MobiDB-lite"/>
    </source>
</evidence>
<evidence type="ECO:0000313" key="3">
    <source>
        <dbReference type="Proteomes" id="UP000499080"/>
    </source>
</evidence>
<organism evidence="2 3">
    <name type="scientific">Araneus ventricosus</name>
    <name type="common">Orbweaver spider</name>
    <name type="synonym">Epeira ventricosa</name>
    <dbReference type="NCBI Taxonomy" id="182803"/>
    <lineage>
        <taxon>Eukaryota</taxon>
        <taxon>Metazoa</taxon>
        <taxon>Ecdysozoa</taxon>
        <taxon>Arthropoda</taxon>
        <taxon>Chelicerata</taxon>
        <taxon>Arachnida</taxon>
        <taxon>Araneae</taxon>
        <taxon>Araneomorphae</taxon>
        <taxon>Entelegynae</taxon>
        <taxon>Araneoidea</taxon>
        <taxon>Araneidae</taxon>
        <taxon>Araneus</taxon>
    </lineage>
</organism>
<name>A0A4Y2GZD4_ARAVE</name>
<evidence type="ECO:0000313" key="2">
    <source>
        <dbReference type="EMBL" id="GBM59422.1"/>
    </source>
</evidence>
<accession>A0A4Y2GZD4</accession>
<comment type="caution">
    <text evidence="2">The sequence shown here is derived from an EMBL/GenBank/DDBJ whole genome shotgun (WGS) entry which is preliminary data.</text>
</comment>
<sequence>MNLDGPFDFTNKENQHDTPEDGSDVNLKNFQQSQAASEPTEELKAPYVPPIVINNPTNVPQLLHTLSTLTDELGTGRIVASDKLKIFPPTSAAHRTITKKIEKDGLKSHILSLTMRRKLRLSLEVSHQR</sequence>
<dbReference type="Proteomes" id="UP000499080">
    <property type="component" value="Unassembled WGS sequence"/>
</dbReference>
<protein>
    <submittedName>
        <fullName evidence="2">Uncharacterized protein</fullName>
    </submittedName>
</protein>
<dbReference type="AlphaFoldDB" id="A0A4Y2GZD4"/>
<proteinExistence type="predicted"/>
<gene>
    <name evidence="2" type="ORF">AVEN_174407_1</name>
</gene>
<feature type="region of interest" description="Disordered" evidence="1">
    <location>
        <begin position="1"/>
        <end position="26"/>
    </location>
</feature>
<keyword evidence="3" id="KW-1185">Reference proteome</keyword>
<dbReference type="EMBL" id="BGPR01001681">
    <property type="protein sequence ID" value="GBM59422.1"/>
    <property type="molecule type" value="Genomic_DNA"/>
</dbReference>